<dbReference type="Gene3D" id="2.60.120.40">
    <property type="match status" value="1"/>
</dbReference>
<accession>A0A8S3QR66</accession>
<evidence type="ECO:0000259" key="1">
    <source>
        <dbReference type="Pfam" id="PF00386"/>
    </source>
</evidence>
<dbReference type="EMBL" id="CAJPWZ010000579">
    <property type="protein sequence ID" value="CAG2196858.1"/>
    <property type="molecule type" value="Genomic_DNA"/>
</dbReference>
<reference evidence="2" key="1">
    <citation type="submission" date="2021-03" db="EMBL/GenBank/DDBJ databases">
        <authorList>
            <person name="Bekaert M."/>
        </authorList>
    </citation>
    <scope>NUCLEOTIDE SEQUENCE</scope>
</reference>
<evidence type="ECO:0000313" key="2">
    <source>
        <dbReference type="EMBL" id="CAG2196858.1"/>
    </source>
</evidence>
<comment type="caution">
    <text evidence="2">The sequence shown here is derived from an EMBL/GenBank/DDBJ whole genome shotgun (WGS) entry which is preliminary data.</text>
</comment>
<proteinExistence type="predicted"/>
<dbReference type="Pfam" id="PF00386">
    <property type="entry name" value="C1q"/>
    <property type="match status" value="1"/>
</dbReference>
<name>A0A8S3QR66_MYTED</name>
<dbReference type="AlphaFoldDB" id="A0A8S3QR66"/>
<dbReference type="OrthoDB" id="10543764at2759"/>
<dbReference type="InterPro" id="IPR001073">
    <property type="entry name" value="C1q_dom"/>
</dbReference>
<evidence type="ECO:0000313" key="3">
    <source>
        <dbReference type="Proteomes" id="UP000683360"/>
    </source>
</evidence>
<feature type="domain" description="C1q" evidence="1">
    <location>
        <begin position="67"/>
        <end position="173"/>
    </location>
</feature>
<keyword evidence="3" id="KW-1185">Reference proteome</keyword>
<dbReference type="SUPFAM" id="SSF49842">
    <property type="entry name" value="TNF-like"/>
    <property type="match status" value="1"/>
</dbReference>
<dbReference type="InterPro" id="IPR008983">
    <property type="entry name" value="Tumour_necrosis_fac-like_dom"/>
</dbReference>
<gene>
    <name evidence="2" type="ORF">MEDL_11719</name>
</gene>
<protein>
    <recommendedName>
        <fullName evidence="1">C1q domain-containing protein</fullName>
    </recommendedName>
</protein>
<sequence>MKNETHNLESNINNKISQSITAVKKEMMNNVQHLQFGLNDTLSKLDRMSNRVVLSAWLSGETVASSAVIPFKQVHTSHGINDITSIGNEGKFTCEKSGLYLISVYVATNANAAGYYYHVYKNNQRVATAYRHPQSYIITVTVIVAERLQTNDTVYVKNAQQMYVYGGSKSAFSIIQIG</sequence>
<organism evidence="2 3">
    <name type="scientific">Mytilus edulis</name>
    <name type="common">Blue mussel</name>
    <dbReference type="NCBI Taxonomy" id="6550"/>
    <lineage>
        <taxon>Eukaryota</taxon>
        <taxon>Metazoa</taxon>
        <taxon>Spiralia</taxon>
        <taxon>Lophotrochozoa</taxon>
        <taxon>Mollusca</taxon>
        <taxon>Bivalvia</taxon>
        <taxon>Autobranchia</taxon>
        <taxon>Pteriomorphia</taxon>
        <taxon>Mytilida</taxon>
        <taxon>Mytiloidea</taxon>
        <taxon>Mytilidae</taxon>
        <taxon>Mytilinae</taxon>
        <taxon>Mytilus</taxon>
    </lineage>
</organism>
<dbReference type="Proteomes" id="UP000683360">
    <property type="component" value="Unassembled WGS sequence"/>
</dbReference>